<keyword evidence="1" id="KW-0732">Signal</keyword>
<proteinExistence type="predicted"/>
<evidence type="ECO:0000256" key="1">
    <source>
        <dbReference type="SAM" id="SignalP"/>
    </source>
</evidence>
<dbReference type="RefSeq" id="WP_255028004.1">
    <property type="nucleotide sequence ID" value="NZ_JANDHW010000012.1"/>
</dbReference>
<evidence type="ECO:0000259" key="2">
    <source>
        <dbReference type="Pfam" id="PF18942"/>
    </source>
</evidence>
<protein>
    <submittedName>
        <fullName evidence="3">DUF5689 domain-containing protein</fullName>
    </submittedName>
</protein>
<accession>A0ABT1MJQ0</accession>
<organism evidence="3 4">
    <name type="scientific">Coprobacter tertius</name>
    <dbReference type="NCBI Taxonomy" id="2944915"/>
    <lineage>
        <taxon>Bacteria</taxon>
        <taxon>Pseudomonadati</taxon>
        <taxon>Bacteroidota</taxon>
        <taxon>Bacteroidia</taxon>
        <taxon>Bacteroidales</taxon>
        <taxon>Barnesiellaceae</taxon>
        <taxon>Coprobacter</taxon>
    </lineage>
</organism>
<feature type="chain" id="PRO_5046506345" evidence="1">
    <location>
        <begin position="25"/>
        <end position="311"/>
    </location>
</feature>
<dbReference type="InterPro" id="IPR043744">
    <property type="entry name" value="DUF5689"/>
</dbReference>
<evidence type="ECO:0000313" key="4">
    <source>
        <dbReference type="Proteomes" id="UP001205603"/>
    </source>
</evidence>
<name>A0ABT1MJQ0_9BACT</name>
<feature type="signal peptide" evidence="1">
    <location>
        <begin position="1"/>
        <end position="24"/>
    </location>
</feature>
<evidence type="ECO:0000313" key="3">
    <source>
        <dbReference type="EMBL" id="MCP9612661.1"/>
    </source>
</evidence>
<dbReference type="EMBL" id="JANDHW010000012">
    <property type="protein sequence ID" value="MCP9612661.1"/>
    <property type="molecule type" value="Genomic_DNA"/>
</dbReference>
<sequence length="311" mass="34815">MKNIFKIFSIQVVILALCTSCANDDFDAILPEIGVQTEEWQPTVTIKELLEMVKTQPETDYYTFDTIKSETPVVIEGIVSSEDIGGNVYKYIVVQDPVNYYAIKISFDSGGLSSYYPLGQKVAVKCNGLVLGRYADMLQLGTTNFNSDPDKTMYEPGRIPLPLADKYIKRIGLPDKNNVVVREMTIPEIRAGGPELHSQLVKIKDVRFTGQGADYNKPATIPDSEKIFAPSTGGVGYPQSRVIRDKQGNWIFVSTSEYAKFAKKKLPPYNQYGNVTALISWYKKKPSSDPEACFWQLTVRSLDDLEGFTIE</sequence>
<gene>
    <name evidence="3" type="ORF">NMU02_11215</name>
</gene>
<feature type="domain" description="DUF5689" evidence="2">
    <location>
        <begin position="42"/>
        <end position="304"/>
    </location>
</feature>
<dbReference type="Proteomes" id="UP001205603">
    <property type="component" value="Unassembled WGS sequence"/>
</dbReference>
<dbReference type="Pfam" id="PF18942">
    <property type="entry name" value="DUF5689"/>
    <property type="match status" value="1"/>
</dbReference>
<comment type="caution">
    <text evidence="3">The sequence shown here is derived from an EMBL/GenBank/DDBJ whole genome shotgun (WGS) entry which is preliminary data.</text>
</comment>
<reference evidence="3 4" key="1">
    <citation type="submission" date="2022-07" db="EMBL/GenBank/DDBJ databases">
        <title>Fecal culturing of patients with breast cancer.</title>
        <authorList>
            <person name="Teng N.M.Y."/>
            <person name="Kiu R."/>
            <person name="Evans R."/>
            <person name="Baker D.J."/>
            <person name="Zenner C."/>
            <person name="Robinson S.D."/>
            <person name="Hall L.J."/>
        </authorList>
    </citation>
    <scope>NUCLEOTIDE SEQUENCE [LARGE SCALE GENOMIC DNA]</scope>
    <source>
        <strain evidence="3 4">LH1063</strain>
    </source>
</reference>
<keyword evidence="4" id="KW-1185">Reference proteome</keyword>